<protein>
    <submittedName>
        <fullName evidence="1">5147_t:CDS:1</fullName>
    </submittedName>
</protein>
<evidence type="ECO:0000313" key="1">
    <source>
        <dbReference type="EMBL" id="CAG8777853.1"/>
    </source>
</evidence>
<feature type="non-terminal residue" evidence="1">
    <location>
        <position position="1"/>
    </location>
</feature>
<comment type="caution">
    <text evidence="1">The sequence shown here is derived from an EMBL/GenBank/DDBJ whole genome shotgun (WGS) entry which is preliminary data.</text>
</comment>
<reference evidence="1" key="1">
    <citation type="submission" date="2021-06" db="EMBL/GenBank/DDBJ databases">
        <authorList>
            <person name="Kallberg Y."/>
            <person name="Tangrot J."/>
            <person name="Rosling A."/>
        </authorList>
    </citation>
    <scope>NUCLEOTIDE SEQUENCE</scope>
    <source>
        <strain evidence="1">UK204</strain>
    </source>
</reference>
<evidence type="ECO:0000313" key="2">
    <source>
        <dbReference type="Proteomes" id="UP000789570"/>
    </source>
</evidence>
<dbReference type="EMBL" id="CAJVPQ010030996">
    <property type="protein sequence ID" value="CAG8777853.1"/>
    <property type="molecule type" value="Genomic_DNA"/>
</dbReference>
<gene>
    <name evidence="1" type="ORF">FCALED_LOCUS17940</name>
</gene>
<accession>A0A9N9JFE1</accession>
<sequence length="42" mass="4921">WNMSNRLLINLNIVRHRPLDNIPECPYLIHSNQTLSDHITAP</sequence>
<keyword evidence="2" id="KW-1185">Reference proteome</keyword>
<dbReference type="AlphaFoldDB" id="A0A9N9JFE1"/>
<name>A0A9N9JFE1_9GLOM</name>
<organism evidence="1 2">
    <name type="scientific">Funneliformis caledonium</name>
    <dbReference type="NCBI Taxonomy" id="1117310"/>
    <lineage>
        <taxon>Eukaryota</taxon>
        <taxon>Fungi</taxon>
        <taxon>Fungi incertae sedis</taxon>
        <taxon>Mucoromycota</taxon>
        <taxon>Glomeromycotina</taxon>
        <taxon>Glomeromycetes</taxon>
        <taxon>Glomerales</taxon>
        <taxon>Glomeraceae</taxon>
        <taxon>Funneliformis</taxon>
    </lineage>
</organism>
<proteinExistence type="predicted"/>
<dbReference type="Proteomes" id="UP000789570">
    <property type="component" value="Unassembled WGS sequence"/>
</dbReference>